<name>A0A1X7UJ73_AMPQE</name>
<dbReference type="AlphaFoldDB" id="A0A1X7UJ73"/>
<accession>A0A1X7UJ73</accession>
<reference evidence="1" key="1">
    <citation type="submission" date="2017-05" db="UniProtKB">
        <authorList>
            <consortium name="EnsemblMetazoa"/>
        </authorList>
    </citation>
    <scope>IDENTIFICATION</scope>
</reference>
<organism evidence="1">
    <name type="scientific">Amphimedon queenslandica</name>
    <name type="common">Sponge</name>
    <dbReference type="NCBI Taxonomy" id="400682"/>
    <lineage>
        <taxon>Eukaryota</taxon>
        <taxon>Metazoa</taxon>
        <taxon>Porifera</taxon>
        <taxon>Demospongiae</taxon>
        <taxon>Heteroscleromorpha</taxon>
        <taxon>Haplosclerida</taxon>
        <taxon>Niphatidae</taxon>
        <taxon>Amphimedon</taxon>
    </lineage>
</organism>
<evidence type="ECO:0000313" key="1">
    <source>
        <dbReference type="EnsemblMetazoa" id="Aqu2.1.27700_001"/>
    </source>
</evidence>
<dbReference type="InParanoid" id="A0A1X7UJ73"/>
<protein>
    <submittedName>
        <fullName evidence="1">Uncharacterized protein</fullName>
    </submittedName>
</protein>
<sequence length="70" mass="7832">MKPNREKASDHSSYGVHSLLGALRTKAYYVELGPTTTQLRDPICPGERLAVTIRYLVTGDSMPTITFSYR</sequence>
<proteinExistence type="predicted"/>
<dbReference type="EnsemblMetazoa" id="Aqu2.1.27700_001">
    <property type="protein sequence ID" value="Aqu2.1.27700_001"/>
    <property type="gene ID" value="Aqu2.1.27700"/>
</dbReference>